<gene>
    <name evidence="1" type="ORF">BABINDRAFT_124372</name>
</gene>
<name>A0A1E3QS32_9ASCO</name>
<dbReference type="EMBL" id="KV454429">
    <property type="protein sequence ID" value="ODQ80491.1"/>
    <property type="molecule type" value="Genomic_DNA"/>
</dbReference>
<dbReference type="RefSeq" id="XP_018985819.1">
    <property type="nucleotide sequence ID" value="XM_019126967.1"/>
</dbReference>
<dbReference type="InterPro" id="IPR032675">
    <property type="entry name" value="LRR_dom_sf"/>
</dbReference>
<proteinExistence type="predicted"/>
<dbReference type="Proteomes" id="UP000094336">
    <property type="component" value="Unassembled WGS sequence"/>
</dbReference>
<dbReference type="AlphaFoldDB" id="A0A1E3QS32"/>
<dbReference type="GeneID" id="30144821"/>
<reference evidence="2" key="1">
    <citation type="submission" date="2016-05" db="EMBL/GenBank/DDBJ databases">
        <title>Comparative genomics of biotechnologically important yeasts.</title>
        <authorList>
            <consortium name="DOE Joint Genome Institute"/>
            <person name="Riley R."/>
            <person name="Haridas S."/>
            <person name="Wolfe K.H."/>
            <person name="Lopes M.R."/>
            <person name="Hittinger C.T."/>
            <person name="Goker M."/>
            <person name="Salamov A."/>
            <person name="Wisecaver J."/>
            <person name="Long T.M."/>
            <person name="Aerts A.L."/>
            <person name="Barry K."/>
            <person name="Choi C."/>
            <person name="Clum A."/>
            <person name="Coughlan A.Y."/>
            <person name="Deshpande S."/>
            <person name="Douglass A.P."/>
            <person name="Hanson S.J."/>
            <person name="Klenk H.-P."/>
            <person name="Labutti K."/>
            <person name="Lapidus A."/>
            <person name="Lindquist E."/>
            <person name="Lipzen A."/>
            <person name="Meier-Kolthoff J.P."/>
            <person name="Ohm R.A."/>
            <person name="Otillar R.P."/>
            <person name="Pangilinan J."/>
            <person name="Peng Y."/>
            <person name="Rokas A."/>
            <person name="Rosa C.A."/>
            <person name="Scheuner C."/>
            <person name="Sibirny A.A."/>
            <person name="Slot J.C."/>
            <person name="Stielow J.B."/>
            <person name="Sun H."/>
            <person name="Kurtzman C.P."/>
            <person name="Blackwell M."/>
            <person name="Grigoriev I.V."/>
            <person name="Jeffries T.W."/>
        </authorList>
    </citation>
    <scope>NUCLEOTIDE SEQUENCE [LARGE SCALE GENOMIC DNA]</scope>
    <source>
        <strain evidence="2">NRRL Y-12698</strain>
    </source>
</reference>
<accession>A0A1E3QS32</accession>
<evidence type="ECO:0000313" key="1">
    <source>
        <dbReference type="EMBL" id="ODQ80491.1"/>
    </source>
</evidence>
<dbReference type="PROSITE" id="PS51450">
    <property type="entry name" value="LRR"/>
    <property type="match status" value="1"/>
</dbReference>
<dbReference type="InterPro" id="IPR001611">
    <property type="entry name" value="Leu-rich_rpt"/>
</dbReference>
<dbReference type="Gene3D" id="3.80.10.10">
    <property type="entry name" value="Ribonuclease Inhibitor"/>
    <property type="match status" value="1"/>
</dbReference>
<dbReference type="SUPFAM" id="SSF52058">
    <property type="entry name" value="L domain-like"/>
    <property type="match status" value="1"/>
</dbReference>
<sequence>MNLHLPVNYEELWLGENPLCMLSIRNWLNSHLHLRSLQLSDTAISSLTDLGDLPSCIKVLSMSYHSELTSIESFQFPGGLEVLQVTDSGIRNLDGVFFFPIC</sequence>
<keyword evidence="2" id="KW-1185">Reference proteome</keyword>
<evidence type="ECO:0000313" key="2">
    <source>
        <dbReference type="Proteomes" id="UP000094336"/>
    </source>
</evidence>
<organism evidence="1 2">
    <name type="scientific">Babjeviella inositovora NRRL Y-12698</name>
    <dbReference type="NCBI Taxonomy" id="984486"/>
    <lineage>
        <taxon>Eukaryota</taxon>
        <taxon>Fungi</taxon>
        <taxon>Dikarya</taxon>
        <taxon>Ascomycota</taxon>
        <taxon>Saccharomycotina</taxon>
        <taxon>Pichiomycetes</taxon>
        <taxon>Serinales incertae sedis</taxon>
        <taxon>Babjeviella</taxon>
    </lineage>
</organism>
<protein>
    <submittedName>
        <fullName evidence="1">Uncharacterized protein</fullName>
    </submittedName>
</protein>